<evidence type="ECO:0000313" key="2">
    <source>
        <dbReference type="Proteomes" id="UP000011185"/>
    </source>
</evidence>
<dbReference type="AlphaFoldDB" id="L7K000"/>
<dbReference type="VEuPathDB" id="MicrosporidiaDB:THOM_0654"/>
<gene>
    <name evidence="1" type="ORF">THOM_0654</name>
</gene>
<dbReference type="InParanoid" id="L7K000"/>
<organism evidence="1 2">
    <name type="scientific">Trachipleistophora hominis</name>
    <name type="common">Microsporidian parasite</name>
    <dbReference type="NCBI Taxonomy" id="72359"/>
    <lineage>
        <taxon>Eukaryota</taxon>
        <taxon>Fungi</taxon>
        <taxon>Fungi incertae sedis</taxon>
        <taxon>Microsporidia</taxon>
        <taxon>Pleistophoridae</taxon>
        <taxon>Trachipleistophora</taxon>
    </lineage>
</organism>
<accession>L7K000</accession>
<name>L7K000_TRAHO</name>
<evidence type="ECO:0000313" key="1">
    <source>
        <dbReference type="EMBL" id="ELQ76342.1"/>
    </source>
</evidence>
<dbReference type="EMBL" id="JH993854">
    <property type="protein sequence ID" value="ELQ76342.1"/>
    <property type="molecule type" value="Genomic_DNA"/>
</dbReference>
<keyword evidence="2" id="KW-1185">Reference proteome</keyword>
<dbReference type="HOGENOM" id="CLU_3279801_0_0_1"/>
<proteinExistence type="predicted"/>
<protein>
    <submittedName>
        <fullName evidence="1">Uncharacterized protein</fullName>
    </submittedName>
</protein>
<dbReference type="Proteomes" id="UP000011185">
    <property type="component" value="Unassembled WGS sequence"/>
</dbReference>
<sequence>MYAQVPSLDPRKIPFERMALTPYYDCFANDISAYNVVVLSI</sequence>
<reference evidence="1 2" key="1">
    <citation type="journal article" date="2012" name="PLoS Pathog.">
        <title>The genome of the obligate intracellular parasite Trachipleistophora hominis: new insights into microsporidian genome dynamics and reductive evolution.</title>
        <authorList>
            <person name="Heinz E."/>
            <person name="Williams T.A."/>
            <person name="Nakjang S."/>
            <person name="Noel C.J."/>
            <person name="Swan D.C."/>
            <person name="Goldberg A.V."/>
            <person name="Harris S.R."/>
            <person name="Weinmaier T."/>
            <person name="Markert S."/>
            <person name="Becher D."/>
            <person name="Bernhardt J."/>
            <person name="Dagan T."/>
            <person name="Hacker C."/>
            <person name="Lucocq J.M."/>
            <person name="Schweder T."/>
            <person name="Rattei T."/>
            <person name="Hall N."/>
            <person name="Hirt R.P."/>
            <person name="Embley T.M."/>
        </authorList>
    </citation>
    <scope>NUCLEOTIDE SEQUENCE [LARGE SCALE GENOMIC DNA]</scope>
</reference>